<comment type="function">
    <text evidence="2">NDH-1 shuttles electrons from NADH, via FMN and iron-sulfur (Fe-S) centers, to quinones in the respiratory chain. The immediate electron acceptor for the enzyme in this species is believed to be a menaquinone. Couples the redox reaction to proton translocation (for every two electrons transferred, four hydrogen ions are translocated across the cytoplasmic membrane), and thus conserves the redox energy in a proton gradient.</text>
</comment>
<dbReference type="PANTHER" id="PTHR11993">
    <property type="entry name" value="NADH-UBIQUINONE OXIDOREDUCTASE 49 KDA SUBUNIT"/>
    <property type="match status" value="1"/>
</dbReference>
<dbReference type="RefSeq" id="WP_084660084.1">
    <property type="nucleotide sequence ID" value="NZ_FQUL01000003.1"/>
</dbReference>
<keyword evidence="2" id="KW-0813">Transport</keyword>
<dbReference type="PANTHER" id="PTHR11993:SF10">
    <property type="entry name" value="NADH DEHYDROGENASE [UBIQUINONE] IRON-SULFUR PROTEIN 2, MITOCHONDRIAL"/>
    <property type="match status" value="1"/>
</dbReference>
<evidence type="ECO:0000256" key="1">
    <source>
        <dbReference type="ARBA" id="ARBA00022719"/>
    </source>
</evidence>
<dbReference type="HAMAP" id="MF_01358">
    <property type="entry name" value="NDH1_NuoD"/>
    <property type="match status" value="1"/>
</dbReference>
<accession>A0A1M4SPQ6</accession>
<protein>
    <recommendedName>
        <fullName evidence="2">NADH-quinone oxidoreductase subunit D</fullName>
        <ecNumber evidence="2">7.1.1.-</ecNumber>
    </recommendedName>
    <alternativeName>
        <fullName evidence="2">NADH dehydrogenase I subunit D</fullName>
    </alternativeName>
    <alternativeName>
        <fullName evidence="2">NDH-1 subunit D</fullName>
    </alternativeName>
</protein>
<dbReference type="Pfam" id="PF00346">
    <property type="entry name" value="Complex1_49kDa"/>
    <property type="match status" value="1"/>
</dbReference>
<evidence type="ECO:0000313" key="5">
    <source>
        <dbReference type="Proteomes" id="UP000184295"/>
    </source>
</evidence>
<dbReference type="InterPro" id="IPR001135">
    <property type="entry name" value="NADH_Q_OxRdtase_suD"/>
</dbReference>
<comment type="similarity">
    <text evidence="2">Belongs to the complex I 49 kDa subunit family.</text>
</comment>
<dbReference type="Gene3D" id="1.10.645.10">
    <property type="entry name" value="Cytochrome-c3 Hydrogenase, chain B"/>
    <property type="match status" value="1"/>
</dbReference>
<feature type="domain" description="NADH-quinone oxidoreductase subunit D" evidence="3">
    <location>
        <begin position="185"/>
        <end position="455"/>
    </location>
</feature>
<keyword evidence="2" id="KW-1278">Translocase</keyword>
<dbReference type="GO" id="GO:0005886">
    <property type="term" value="C:plasma membrane"/>
    <property type="evidence" value="ECO:0007669"/>
    <property type="project" value="UniProtKB-SubCell"/>
</dbReference>
<keyword evidence="5" id="KW-1185">Reference proteome</keyword>
<comment type="catalytic activity">
    <reaction evidence="2">
        <text>a quinone + NADH + 5 H(+)(in) = a quinol + NAD(+) + 4 H(+)(out)</text>
        <dbReference type="Rhea" id="RHEA:57888"/>
        <dbReference type="ChEBI" id="CHEBI:15378"/>
        <dbReference type="ChEBI" id="CHEBI:24646"/>
        <dbReference type="ChEBI" id="CHEBI:57540"/>
        <dbReference type="ChEBI" id="CHEBI:57945"/>
        <dbReference type="ChEBI" id="CHEBI:132124"/>
    </reaction>
</comment>
<dbReference type="SUPFAM" id="SSF56762">
    <property type="entry name" value="HydB/Nqo4-like"/>
    <property type="match status" value="1"/>
</dbReference>
<keyword evidence="1 2" id="KW-0874">Quinone</keyword>
<comment type="subcellular location">
    <subcellularLocation>
        <location evidence="2">Cell membrane</location>
        <topology evidence="2">Peripheral membrane protein</topology>
        <orientation evidence="2">Cytoplasmic side</orientation>
    </subcellularLocation>
</comment>
<dbReference type="GO" id="GO:0048038">
    <property type="term" value="F:quinone binding"/>
    <property type="evidence" value="ECO:0007669"/>
    <property type="project" value="UniProtKB-KW"/>
</dbReference>
<comment type="subunit">
    <text evidence="2">NDH-1 is composed of 14 different subunits. Subunits NuoB, C, D, E, F, and G constitute the peripheral sector of the complex.</text>
</comment>
<dbReference type="NCBIfam" id="TIGR01962">
    <property type="entry name" value="NuoD"/>
    <property type="match status" value="1"/>
</dbReference>
<keyword evidence="2" id="KW-0472">Membrane</keyword>
<dbReference type="InterPro" id="IPR029014">
    <property type="entry name" value="NiFe-Hase_large"/>
</dbReference>
<evidence type="ECO:0000256" key="2">
    <source>
        <dbReference type="HAMAP-Rule" id="MF_01358"/>
    </source>
</evidence>
<name>A0A1M4SPQ6_9ACTN</name>
<keyword evidence="2" id="KW-1003">Cell membrane</keyword>
<dbReference type="AlphaFoldDB" id="A0A1M4SPQ6"/>
<proteinExistence type="inferred from homology"/>
<evidence type="ECO:0000259" key="3">
    <source>
        <dbReference type="Pfam" id="PF00346"/>
    </source>
</evidence>
<dbReference type="NCBIfam" id="NF004739">
    <property type="entry name" value="PRK06075.1"/>
    <property type="match status" value="1"/>
</dbReference>
<dbReference type="Proteomes" id="UP000184295">
    <property type="component" value="Unassembled WGS sequence"/>
</dbReference>
<dbReference type="OrthoDB" id="9801496at2"/>
<dbReference type="EMBL" id="FQUL01000003">
    <property type="protein sequence ID" value="SHE34176.1"/>
    <property type="molecule type" value="Genomic_DNA"/>
</dbReference>
<dbReference type="STRING" id="1121881.SAMN02745225_00324"/>
<reference evidence="5" key="1">
    <citation type="submission" date="2016-11" db="EMBL/GenBank/DDBJ databases">
        <authorList>
            <person name="Varghese N."/>
            <person name="Submissions S."/>
        </authorList>
    </citation>
    <scope>NUCLEOTIDE SEQUENCE [LARGE SCALE GENOMIC DNA]</scope>
    <source>
        <strain evidence="5">DSM 19514</strain>
    </source>
</reference>
<organism evidence="4 5">
    <name type="scientific">Ferrithrix thermotolerans DSM 19514</name>
    <dbReference type="NCBI Taxonomy" id="1121881"/>
    <lineage>
        <taxon>Bacteria</taxon>
        <taxon>Bacillati</taxon>
        <taxon>Actinomycetota</taxon>
        <taxon>Acidimicrobiia</taxon>
        <taxon>Acidimicrobiales</taxon>
        <taxon>Acidimicrobiaceae</taxon>
        <taxon>Ferrithrix</taxon>
    </lineage>
</organism>
<dbReference type="EC" id="7.1.1.-" evidence="2"/>
<keyword evidence="2" id="KW-0520">NAD</keyword>
<dbReference type="GO" id="GO:0051287">
    <property type="term" value="F:NAD binding"/>
    <property type="evidence" value="ECO:0007669"/>
    <property type="project" value="InterPro"/>
</dbReference>
<sequence length="455" mass="51318">MKNDVDSKVSNTDHLSLLVEETSEGVQELLPREHTPIEEFYLEEGYVLRVPEEEAVDIDEVDLASVPADETMIINMGPQHPSTHGVLRIMMELDGETILRSKPVIGYLHTGMEKTAEMLTFMQGSTNVTRMDYLSPLNNELVFSLAVESLMDIEIPPRATWIRMLMSELNRISSHVMWMATNGMDLGSTSMMIYGFRERELILGFFEKVTGLRMNHNYIRPGGVAADLPDGWFDDVAAICETMPFRVEEYQELLTGQPIFRERVEGVGVITQQQAMALSATGPILRATGLPWDLRKTMPYLFYDQVDFDVIVGTVGDTYDRYSVRLNEILESVRIVEQILEKMPEGEYKSLDRKVTPPPRARIDESMEALIHHFKLHTEGYRVPAGENYVAIESPRGELGCYIVSSGENRPYRMHVRAPSFVNLQSLPVMLHGGLIADAVAVISSVDPVMGEVDR</sequence>
<evidence type="ECO:0000313" key="4">
    <source>
        <dbReference type="EMBL" id="SHE34176.1"/>
    </source>
</evidence>
<dbReference type="InterPro" id="IPR022885">
    <property type="entry name" value="NDH1_su_D/H"/>
</dbReference>
<dbReference type="GO" id="GO:0050136">
    <property type="term" value="F:NADH dehydrogenase (quinone) (non-electrogenic) activity"/>
    <property type="evidence" value="ECO:0007669"/>
    <property type="project" value="UniProtKB-UniRule"/>
</dbReference>
<gene>
    <name evidence="2" type="primary">nuoD</name>
    <name evidence="4" type="ORF">SAMN02745225_00324</name>
</gene>